<dbReference type="Proteomes" id="UP000193963">
    <property type="component" value="Unassembled WGS sequence"/>
</dbReference>
<dbReference type="SUPFAM" id="SSF51338">
    <property type="entry name" value="Composite domain of metallo-dependent hydrolases"/>
    <property type="match status" value="1"/>
</dbReference>
<evidence type="ECO:0000313" key="2">
    <source>
        <dbReference type="EMBL" id="SLN64466.1"/>
    </source>
</evidence>
<dbReference type="CDD" id="cd01293">
    <property type="entry name" value="Bact_CD"/>
    <property type="match status" value="1"/>
</dbReference>
<dbReference type="AlphaFoldDB" id="A0A1X6ZXI5"/>
<dbReference type="RefSeq" id="WP_085889322.1">
    <property type="nucleotide sequence ID" value="NZ_FWFN01000007.1"/>
</dbReference>
<dbReference type="Pfam" id="PF07969">
    <property type="entry name" value="Amidohydro_3"/>
    <property type="match status" value="1"/>
</dbReference>
<dbReference type="PANTHER" id="PTHR32027">
    <property type="entry name" value="CYTOSINE DEAMINASE"/>
    <property type="match status" value="1"/>
</dbReference>
<dbReference type="InterPro" id="IPR011059">
    <property type="entry name" value="Metal-dep_hydrolase_composite"/>
</dbReference>
<dbReference type="Gene3D" id="3.20.20.140">
    <property type="entry name" value="Metal-dependent hydrolases"/>
    <property type="match status" value="1"/>
</dbReference>
<keyword evidence="2" id="KW-0378">Hydrolase</keyword>
<reference evidence="3" key="1">
    <citation type="submission" date="2017-03" db="EMBL/GenBank/DDBJ databases">
        <authorList>
            <person name="Rodrigo-Torres L."/>
            <person name="Arahal R.D."/>
            <person name="Lucena T."/>
        </authorList>
    </citation>
    <scope>NUCLEOTIDE SEQUENCE [LARGE SCALE GENOMIC DNA]</scope>
    <source>
        <strain evidence="3">CECT 7751</strain>
    </source>
</reference>
<keyword evidence="3" id="KW-1185">Reference proteome</keyword>
<feature type="domain" description="Amidohydrolase 3" evidence="1">
    <location>
        <begin position="94"/>
        <end position="400"/>
    </location>
</feature>
<name>A0A1X6ZXI5_9RHOB</name>
<dbReference type="EMBL" id="FWFN01000007">
    <property type="protein sequence ID" value="SLN64466.1"/>
    <property type="molecule type" value="Genomic_DNA"/>
</dbReference>
<dbReference type="SUPFAM" id="SSF51556">
    <property type="entry name" value="Metallo-dependent hydrolases"/>
    <property type="match status" value="1"/>
</dbReference>
<dbReference type="OrthoDB" id="9815027at2"/>
<proteinExistence type="predicted"/>
<evidence type="ECO:0000259" key="1">
    <source>
        <dbReference type="Pfam" id="PF07969"/>
    </source>
</evidence>
<dbReference type="InterPro" id="IPR013108">
    <property type="entry name" value="Amidohydro_3"/>
</dbReference>
<dbReference type="Gene3D" id="2.30.40.10">
    <property type="entry name" value="Urease, subunit C, domain 1"/>
    <property type="match status" value="1"/>
</dbReference>
<gene>
    <name evidence="2" type="primary">codA</name>
    <name evidence="2" type="ORF">PSM7751_03281</name>
</gene>
<dbReference type="InterPro" id="IPR032466">
    <property type="entry name" value="Metal_Hydrolase"/>
</dbReference>
<dbReference type="GO" id="GO:0004131">
    <property type="term" value="F:cytosine deaminase activity"/>
    <property type="evidence" value="ECO:0007669"/>
    <property type="project" value="UniProtKB-EC"/>
</dbReference>
<evidence type="ECO:0000313" key="3">
    <source>
        <dbReference type="Proteomes" id="UP000193963"/>
    </source>
</evidence>
<dbReference type="EC" id="3.5.4.1" evidence="2"/>
<accession>A0A1X6ZXI5</accession>
<dbReference type="PANTHER" id="PTHR32027:SF0">
    <property type="entry name" value="CYTOSINE DEAMINASE"/>
    <property type="match status" value="1"/>
</dbReference>
<dbReference type="InterPro" id="IPR052349">
    <property type="entry name" value="Metallo-hydrolase_Enzymes"/>
</dbReference>
<sequence length="432" mass="45891">MSLPAIPTRGAYLMRNALVPVGLCRGLEVSAATQGLARADILVRDGRFHCPDPQADRAPALTVVDLDGRLLLPRFVDMHTHIDKAYTVSRTGFSSDGLSSAVALWAAGQEGRTLDDDIARMERSLATAEAQGTRALRTHLDTRGAPADTPSWQAYAEVAGRWRHRLHLQAVALTALFRVEEPDFAARCAALAEMGATLGAFVEADATPALIDRLFGLATDHGLDLDLHVDETLDPEARGLELLAETAIRRGFSGRMVAGHCCALAQMPQARRDAVIARVAEAGIEVVSLPATNGFLQDRAPGRTGLLRGLAPVQELAAAGVPVAFASDNVRDAFYPFGAYDMIEALRLGIFMGQLEAEPAHWLAAVTATPARAMGLPDTGRLVAGGPAEAVLFDARDWADLLSGTALPRLVLHDGAPLAAGASRTEPQWETA</sequence>
<protein>
    <submittedName>
        <fullName evidence="2">Cytosine deaminase</fullName>
        <ecNumber evidence="2">3.5.4.1</ecNumber>
    </submittedName>
</protein>
<dbReference type="GO" id="GO:0006209">
    <property type="term" value="P:cytosine catabolic process"/>
    <property type="evidence" value="ECO:0007669"/>
    <property type="project" value="TreeGrafter"/>
</dbReference>
<organism evidence="2 3">
    <name type="scientific">Pseudooceanicola marinus</name>
    <dbReference type="NCBI Taxonomy" id="396013"/>
    <lineage>
        <taxon>Bacteria</taxon>
        <taxon>Pseudomonadati</taxon>
        <taxon>Pseudomonadota</taxon>
        <taxon>Alphaproteobacteria</taxon>
        <taxon>Rhodobacterales</taxon>
        <taxon>Paracoccaceae</taxon>
        <taxon>Pseudooceanicola</taxon>
    </lineage>
</organism>
<dbReference type="GO" id="GO:0035888">
    <property type="term" value="F:isoguanine deaminase activity"/>
    <property type="evidence" value="ECO:0007669"/>
    <property type="project" value="TreeGrafter"/>
</dbReference>